<feature type="compositionally biased region" description="Basic and acidic residues" evidence="1">
    <location>
        <begin position="458"/>
        <end position="468"/>
    </location>
</feature>
<evidence type="ECO:0000256" key="1">
    <source>
        <dbReference type="SAM" id="MobiDB-lite"/>
    </source>
</evidence>
<evidence type="ECO:0000313" key="2">
    <source>
        <dbReference type="EMBL" id="TNM55916.1"/>
    </source>
</evidence>
<dbReference type="Pfam" id="PF05133">
    <property type="entry name" value="SPP1_portal"/>
    <property type="match status" value="1"/>
</dbReference>
<comment type="caution">
    <text evidence="2">The sequence shown here is derived from an EMBL/GenBank/DDBJ whole genome shotgun (WGS) entry which is preliminary data.</text>
</comment>
<feature type="compositionally biased region" description="Low complexity" evidence="1">
    <location>
        <begin position="469"/>
        <end position="480"/>
    </location>
</feature>
<feature type="region of interest" description="Disordered" evidence="1">
    <location>
        <begin position="454"/>
        <end position="480"/>
    </location>
</feature>
<reference evidence="2 3" key="1">
    <citation type="submission" date="2019-06" db="EMBL/GenBank/DDBJ databases">
        <authorList>
            <person name="Mardanova A.M."/>
            <person name="Pudova D.S."/>
            <person name="Shagimardanova E.I."/>
            <person name="Gogoleva N.E."/>
            <person name="Lutfullin M.T."/>
            <person name="Hadieva G.F."/>
            <person name="Sharipova M.R."/>
        </authorList>
    </citation>
    <scope>NUCLEOTIDE SEQUENCE [LARGE SCALE GENOMIC DNA]</scope>
    <source>
        <strain evidence="2 3">MG-1</strain>
    </source>
</reference>
<organism evidence="2 3">
    <name type="scientific">Brevibacterium sediminis</name>
    <dbReference type="NCBI Taxonomy" id="1857024"/>
    <lineage>
        <taxon>Bacteria</taxon>
        <taxon>Bacillati</taxon>
        <taxon>Actinomycetota</taxon>
        <taxon>Actinomycetes</taxon>
        <taxon>Micrococcales</taxon>
        <taxon>Brevibacteriaceae</taxon>
        <taxon>Brevibacterium</taxon>
    </lineage>
</organism>
<accession>A0A5C4X5R6</accession>
<dbReference type="EMBL" id="VDMQ01000003">
    <property type="protein sequence ID" value="TNM55916.1"/>
    <property type="molecule type" value="Genomic_DNA"/>
</dbReference>
<sequence length="480" mass="53417">MAWTADDVSNLRVLNAYERELSTIRALLEVWRSKWPKNVRRSLYYDTEQAFKDLGIALPPQLKKAKFVLGWGTQAVKKPAMRSQFEGLRLPGSDDPFDLNEILIQNRFPLEFSQANVSACTHGMSLVTVAKGGAGESPVQIQAHSAESSAALWDRRKRRLGSALTVGNIKDDRPTEFVVYLPDVVLECTYSKGTGWVARRRPNTIGRVLAVPIAHDPQLRRPFGRSRLTNSVMALCDMAVRAYVRMEANAEFYSTPQIALLGVDPESFDGQMSESMKFKLAMDRLLALTKDADGEKPELTQLSQASMAPHSDMLRTVAMAFSGETGIPPSSLGIIHDQPSSAEAIRANEHDMLVDVTYQNKFVLSDAVREIAILAVMVRDGLKEVPAEAWSLSSRFADPEFQSLSAQSDSVQKLASQMPVLAQYPVLLERIFSDDEVERIRADQRRSTVSEFMRQIQKRSETSPRVEEAAAAGVARQVEE</sequence>
<dbReference type="InterPro" id="IPR021145">
    <property type="entry name" value="Portal_protein_SPP1_Gp6-like"/>
</dbReference>
<protein>
    <submittedName>
        <fullName evidence="2">Phage portal protein</fullName>
    </submittedName>
</protein>
<dbReference type="RefSeq" id="WP_139468055.1">
    <property type="nucleotide sequence ID" value="NZ_VDMQ01000003.1"/>
</dbReference>
<dbReference type="AlphaFoldDB" id="A0A5C4X5R6"/>
<proteinExistence type="predicted"/>
<dbReference type="Proteomes" id="UP000314223">
    <property type="component" value="Unassembled WGS sequence"/>
</dbReference>
<gene>
    <name evidence="2" type="ORF">FHQ09_06680</name>
</gene>
<name>A0A5C4X5R6_9MICO</name>
<evidence type="ECO:0000313" key="3">
    <source>
        <dbReference type="Proteomes" id="UP000314223"/>
    </source>
</evidence>